<dbReference type="SUPFAM" id="SSF55874">
    <property type="entry name" value="ATPase domain of HSP90 chaperone/DNA topoisomerase II/histidine kinase"/>
    <property type="match status" value="1"/>
</dbReference>
<evidence type="ECO:0000313" key="2">
    <source>
        <dbReference type="Proteomes" id="UP000231823"/>
    </source>
</evidence>
<gene>
    <name evidence="1" type="ORF">SFLOR_v1c06910</name>
</gene>
<evidence type="ECO:0008006" key="3">
    <source>
        <dbReference type="Google" id="ProtNLM"/>
    </source>
</evidence>
<dbReference type="AlphaFoldDB" id="A0A2K8SE68"/>
<dbReference type="Proteomes" id="UP000231823">
    <property type="component" value="Chromosome"/>
</dbReference>
<accession>A0A2K8SE68</accession>
<name>A0A2K8SE68_9MOLU</name>
<dbReference type="RefSeq" id="WP_100916717.1">
    <property type="nucleotide sequence ID" value="NZ_CP025057.1"/>
</dbReference>
<organism evidence="1 2">
    <name type="scientific">Spiroplasma floricola 23-6</name>
    <dbReference type="NCBI Taxonomy" id="1336749"/>
    <lineage>
        <taxon>Bacteria</taxon>
        <taxon>Bacillati</taxon>
        <taxon>Mycoplasmatota</taxon>
        <taxon>Mollicutes</taxon>
        <taxon>Entomoplasmatales</taxon>
        <taxon>Spiroplasmataceae</taxon>
        <taxon>Spiroplasma</taxon>
    </lineage>
</organism>
<dbReference type="InterPro" id="IPR036890">
    <property type="entry name" value="HATPase_C_sf"/>
</dbReference>
<dbReference type="KEGG" id="sfz:SFLOR_v1c06910"/>
<dbReference type="EMBL" id="CP025057">
    <property type="protein sequence ID" value="AUB31739.1"/>
    <property type="molecule type" value="Genomic_DNA"/>
</dbReference>
<sequence length="595" mass="69963">MSKINENEIPRTNREFLGYIDKTTSHIYMISEFIDNSIQSAIDNNFEYVEVKIIVNMLEKAIYIIDNAAGIAYKNRSIAIRNGKDESEQGNSLNMFGVGMKMAAIWFGKRLRIFTKSIEDDFPYMINLDIDKLKGKNFNFYDTKDINIKKESGIQFNYDHGTIIKIDKFHIDTVHSERYEKRMFNKGTKNEGKALEEQLACRYSRYIKKNFLSINMSYINEDGDEEMPNKVPVEITKSKIPDMYIKNSKERQDYEFKVSDKEKININKSKFYIKSMKEIKNAFADSWNNVIEGLEDITYGMIIEKFENQEELKFKTFFRLPYNYYENERIPFTFGFIGNNSSLLKYNGLTVYQDDRAIISGPNSEKSNLTWLSYPKALSDSSYKVTKRFIGEIDLNNKKIFRVDNNKMGFHGTVKEDIEKTLSDIFKNYLSPLFDKILDIIFYKNDQLLEDKLFQQEIDRFANEINKNKILENHSVITEELKINDTDGERFRNGFIVVNEKEESAFKIVCHPEGQFGNKHKLFKTRALPCEDNSILFVIVLNKEFYGFKNNLKDEHFSILFNPLIKLLMCELIKYKTNQEKNKRFKELIEGIEGE</sequence>
<dbReference type="Pfam" id="PF13589">
    <property type="entry name" value="HATPase_c_3"/>
    <property type="match status" value="1"/>
</dbReference>
<evidence type="ECO:0000313" key="1">
    <source>
        <dbReference type="EMBL" id="AUB31739.1"/>
    </source>
</evidence>
<dbReference type="OrthoDB" id="9813438at2"/>
<protein>
    <recommendedName>
        <fullName evidence="3">ATP-binding protein</fullName>
    </recommendedName>
</protein>
<keyword evidence="2" id="KW-1185">Reference proteome</keyword>
<reference evidence="1 2" key="1">
    <citation type="submission" date="2017-12" db="EMBL/GenBank/DDBJ databases">
        <title>Complete genome sequence of Spiroplasma floricola 23-6 (ATCC 29989).</title>
        <authorList>
            <person name="Tsai Y.-M."/>
            <person name="Wu P.-S."/>
            <person name="Lo W.-S."/>
            <person name="Kuo C.-H."/>
        </authorList>
    </citation>
    <scope>NUCLEOTIDE SEQUENCE [LARGE SCALE GENOMIC DNA]</scope>
    <source>
        <strain evidence="1 2">23-6</strain>
    </source>
</reference>
<proteinExistence type="predicted"/>